<evidence type="ECO:0000256" key="8">
    <source>
        <dbReference type="HAMAP-Rule" id="MF_01416"/>
    </source>
</evidence>
<dbReference type="Proteomes" id="UP000594001">
    <property type="component" value="Chromosome"/>
</dbReference>
<accession>A0A7L9RV26</accession>
<dbReference type="AlphaFoldDB" id="A0A7L9RV26"/>
<sequence>MALWYSQLLIKRRFAMFLHKDFMPYVVALYRQAVEEDVLKHITAAAKAIAKALLESPDLLSFLKISFIPFEEKITILETLTPSKTPPLFLGFLTLLGQNRKLSSLEPILNKFIEYANHKSGVKHIRITSAFALDTATKKALQAALESQTKQSVELSITIDPTLIGGIIIHYNHHELDLSLKNAIFSLKSTLKELYS</sequence>
<keyword evidence="3 8" id="KW-0375">Hydrogen ion transport</keyword>
<dbReference type="PANTHER" id="PTHR11910">
    <property type="entry name" value="ATP SYNTHASE DELTA CHAIN"/>
    <property type="match status" value="1"/>
</dbReference>
<keyword evidence="10" id="KW-1185">Reference proteome</keyword>
<evidence type="ECO:0000256" key="2">
    <source>
        <dbReference type="ARBA" id="ARBA00022448"/>
    </source>
</evidence>
<evidence type="ECO:0000256" key="7">
    <source>
        <dbReference type="ARBA" id="ARBA00023310"/>
    </source>
</evidence>
<evidence type="ECO:0000256" key="3">
    <source>
        <dbReference type="ARBA" id="ARBA00022781"/>
    </source>
</evidence>
<dbReference type="InterPro" id="IPR026015">
    <property type="entry name" value="ATP_synth_OSCP/delta_N_sf"/>
</dbReference>
<keyword evidence="7 8" id="KW-0066">ATP synthesis</keyword>
<comment type="similarity">
    <text evidence="8">Belongs to the ATPase delta chain family.</text>
</comment>
<keyword evidence="6 8" id="KW-0139">CF(1)</keyword>
<dbReference type="Gene3D" id="1.10.520.20">
    <property type="entry name" value="N-terminal domain of the delta subunit of the F1F0-ATP synthase"/>
    <property type="match status" value="1"/>
</dbReference>
<proteinExistence type="inferred from homology"/>
<evidence type="ECO:0000313" key="10">
    <source>
        <dbReference type="Proteomes" id="UP000594001"/>
    </source>
</evidence>
<dbReference type="KEGG" id="pbal:CPBP_01208"/>
<evidence type="ECO:0000256" key="1">
    <source>
        <dbReference type="ARBA" id="ARBA00004370"/>
    </source>
</evidence>
<dbReference type="Pfam" id="PF00213">
    <property type="entry name" value="OSCP"/>
    <property type="match status" value="1"/>
</dbReference>
<dbReference type="PROSITE" id="PS00389">
    <property type="entry name" value="ATPASE_DELTA"/>
    <property type="match status" value="1"/>
</dbReference>
<gene>
    <name evidence="8 9" type="primary">atpH</name>
    <name evidence="9" type="ORF">CPBP_01208</name>
</gene>
<dbReference type="GO" id="GO:0005886">
    <property type="term" value="C:plasma membrane"/>
    <property type="evidence" value="ECO:0007669"/>
    <property type="project" value="UniProtKB-SubCell"/>
</dbReference>
<dbReference type="HAMAP" id="MF_01416">
    <property type="entry name" value="ATP_synth_delta_bact"/>
    <property type="match status" value="1"/>
</dbReference>
<dbReference type="GO" id="GO:0045259">
    <property type="term" value="C:proton-transporting ATP synthase complex"/>
    <property type="evidence" value="ECO:0007669"/>
    <property type="project" value="UniProtKB-KW"/>
</dbReference>
<organism evidence="9 10">
    <name type="scientific">Candidatus Bodocaedibacter vickermanii</name>
    <dbReference type="NCBI Taxonomy" id="2741701"/>
    <lineage>
        <taxon>Bacteria</taxon>
        <taxon>Pseudomonadati</taxon>
        <taxon>Pseudomonadota</taxon>
        <taxon>Alphaproteobacteria</taxon>
        <taxon>Holosporales</taxon>
        <taxon>Candidatus Paracaedibacteraceae</taxon>
        <taxon>Candidatus Bodocaedibacter</taxon>
    </lineage>
</organism>
<keyword evidence="2 8" id="KW-0813">Transport</keyword>
<evidence type="ECO:0000256" key="4">
    <source>
        <dbReference type="ARBA" id="ARBA00023065"/>
    </source>
</evidence>
<evidence type="ECO:0000256" key="6">
    <source>
        <dbReference type="ARBA" id="ARBA00023196"/>
    </source>
</evidence>
<dbReference type="EMBL" id="CP054719">
    <property type="protein sequence ID" value="QOL20414.1"/>
    <property type="molecule type" value="Genomic_DNA"/>
</dbReference>
<comment type="subcellular location">
    <subcellularLocation>
        <location evidence="8">Cell membrane</location>
        <topology evidence="8">Peripheral membrane protein</topology>
    </subcellularLocation>
    <subcellularLocation>
        <location evidence="1">Membrane</location>
    </subcellularLocation>
</comment>
<reference evidence="9 10" key="1">
    <citation type="submission" date="2020-06" db="EMBL/GenBank/DDBJ databases">
        <title>The endosymbiont of the kinetoplastid Bodo saltans is a Paracaedibacter-like alpha-proteobacterium possessing a putative toxin-antitoxin system.</title>
        <authorList>
            <person name="Midha S."/>
            <person name="Rigden D.J."/>
            <person name="Siozios S."/>
            <person name="Hurst G.D.D."/>
            <person name="Jackson A.P."/>
        </authorList>
    </citation>
    <scope>NUCLEOTIDE SEQUENCE [LARGE SCALE GENOMIC DNA]</scope>
    <source>
        <strain evidence="9">Lake Konstanz</strain>
    </source>
</reference>
<protein>
    <recommendedName>
        <fullName evidence="8">ATP synthase subunit delta</fullName>
    </recommendedName>
    <alternativeName>
        <fullName evidence="8">ATP synthase F(1) sector subunit delta</fullName>
    </alternativeName>
    <alternativeName>
        <fullName evidence="8">F-type ATPase subunit delta</fullName>
        <shortName evidence="8">F-ATPase subunit delta</shortName>
    </alternativeName>
</protein>
<keyword evidence="4 8" id="KW-0406">Ion transport</keyword>
<dbReference type="NCBIfam" id="TIGR01145">
    <property type="entry name" value="ATP_synt_delta"/>
    <property type="match status" value="1"/>
</dbReference>
<comment type="function">
    <text evidence="8">F(1)F(0) ATP synthase produces ATP from ADP in the presence of a proton or sodium gradient. F-type ATPases consist of two structural domains, F(1) containing the extramembraneous catalytic core and F(0) containing the membrane proton channel, linked together by a central stalk and a peripheral stalk. During catalysis, ATP synthesis in the catalytic domain of F(1) is coupled via a rotary mechanism of the central stalk subunits to proton translocation.</text>
</comment>
<comment type="function">
    <text evidence="8">This protein is part of the stalk that links CF(0) to CF(1). It either transmits conformational changes from CF(0) to CF(1) or is implicated in proton conduction.</text>
</comment>
<evidence type="ECO:0000256" key="5">
    <source>
        <dbReference type="ARBA" id="ARBA00023136"/>
    </source>
</evidence>
<name>A0A7L9RV26_9PROT</name>
<dbReference type="GO" id="GO:0046933">
    <property type="term" value="F:proton-transporting ATP synthase activity, rotational mechanism"/>
    <property type="evidence" value="ECO:0007669"/>
    <property type="project" value="UniProtKB-UniRule"/>
</dbReference>
<dbReference type="InterPro" id="IPR000711">
    <property type="entry name" value="ATPase_OSCP/dsu"/>
</dbReference>
<dbReference type="InterPro" id="IPR020781">
    <property type="entry name" value="ATPase_OSCP/d_CS"/>
</dbReference>
<evidence type="ECO:0000313" key="9">
    <source>
        <dbReference type="EMBL" id="QOL20414.1"/>
    </source>
</evidence>
<keyword evidence="8" id="KW-1003">Cell membrane</keyword>
<dbReference type="PRINTS" id="PR00125">
    <property type="entry name" value="ATPASEDELTA"/>
</dbReference>
<keyword evidence="5 8" id="KW-0472">Membrane</keyword>
<dbReference type="SUPFAM" id="SSF47928">
    <property type="entry name" value="N-terminal domain of the delta subunit of the F1F0-ATP synthase"/>
    <property type="match status" value="1"/>
</dbReference>